<evidence type="ECO:0000313" key="9">
    <source>
        <dbReference type="EMBL" id="CAB3258678.1"/>
    </source>
</evidence>
<dbReference type="AlphaFoldDB" id="A0A8S1BA12"/>
<keyword evidence="2" id="KW-0768">Sushi</keyword>
<feature type="region of interest" description="Disordered" evidence="3">
    <location>
        <begin position="410"/>
        <end position="483"/>
    </location>
</feature>
<comment type="caution">
    <text evidence="2">Lacks conserved residue(s) required for the propagation of feature annotation.</text>
</comment>
<evidence type="ECO:0000256" key="3">
    <source>
        <dbReference type="SAM" id="MobiDB-lite"/>
    </source>
</evidence>
<dbReference type="Pfam" id="PF01033">
    <property type="entry name" value="Somatomedin_B"/>
    <property type="match status" value="1"/>
</dbReference>
<feature type="transmembrane region" description="Helical" evidence="4">
    <location>
        <begin position="557"/>
        <end position="580"/>
    </location>
</feature>
<dbReference type="Gene3D" id="2.60.120.200">
    <property type="match status" value="1"/>
</dbReference>
<feature type="chain" id="PRO_5035743591" evidence="5">
    <location>
        <begin position="18"/>
        <end position="615"/>
    </location>
</feature>
<dbReference type="Gene3D" id="2.10.70.10">
    <property type="entry name" value="Complement Module, domain 1"/>
    <property type="match status" value="2"/>
</dbReference>
<evidence type="ECO:0000313" key="10">
    <source>
        <dbReference type="Proteomes" id="UP000494256"/>
    </source>
</evidence>
<dbReference type="Proteomes" id="UP000494256">
    <property type="component" value="Unassembled WGS sequence"/>
</dbReference>
<dbReference type="SUPFAM" id="SSF90188">
    <property type="entry name" value="Somatomedin B domain"/>
    <property type="match status" value="1"/>
</dbReference>
<dbReference type="PANTHER" id="PTHR23282:SF101">
    <property type="entry name" value="MAM DOMAIN-CONTAINING PROTEIN"/>
    <property type="match status" value="1"/>
</dbReference>
<accession>A0A8S1BA12</accession>
<dbReference type="SUPFAM" id="SSF49899">
    <property type="entry name" value="Concanavalin A-like lectins/glucanases"/>
    <property type="match status" value="1"/>
</dbReference>
<dbReference type="SMART" id="SM00032">
    <property type="entry name" value="CCP"/>
    <property type="match status" value="2"/>
</dbReference>
<dbReference type="SMART" id="SM00137">
    <property type="entry name" value="MAM"/>
    <property type="match status" value="1"/>
</dbReference>
<dbReference type="Gene3D" id="4.10.410.20">
    <property type="match status" value="1"/>
</dbReference>
<evidence type="ECO:0000259" key="6">
    <source>
        <dbReference type="PROSITE" id="PS50060"/>
    </source>
</evidence>
<feature type="domain" description="SMB" evidence="8">
    <location>
        <begin position="337"/>
        <end position="379"/>
    </location>
</feature>
<gene>
    <name evidence="9" type="ORF">APLA_LOCUS16306</name>
</gene>
<dbReference type="PROSITE" id="PS50958">
    <property type="entry name" value="SMB_2"/>
    <property type="match status" value="1"/>
</dbReference>
<keyword evidence="5" id="KW-0732">Signal</keyword>
<dbReference type="PROSITE" id="PS50923">
    <property type="entry name" value="SUSHI"/>
    <property type="match status" value="2"/>
</dbReference>
<dbReference type="OrthoDB" id="6278596at2759"/>
<name>A0A8S1BA12_ARCPL</name>
<proteinExistence type="predicted"/>
<dbReference type="GO" id="GO:0016020">
    <property type="term" value="C:membrane"/>
    <property type="evidence" value="ECO:0007669"/>
    <property type="project" value="InterPro"/>
</dbReference>
<dbReference type="InterPro" id="IPR013320">
    <property type="entry name" value="ConA-like_dom_sf"/>
</dbReference>
<dbReference type="PROSITE" id="PS00524">
    <property type="entry name" value="SMB_1"/>
    <property type="match status" value="1"/>
</dbReference>
<dbReference type="Pfam" id="PF00084">
    <property type="entry name" value="Sushi"/>
    <property type="match status" value="2"/>
</dbReference>
<evidence type="ECO:0000259" key="7">
    <source>
        <dbReference type="PROSITE" id="PS50923"/>
    </source>
</evidence>
<reference evidence="9 10" key="1">
    <citation type="submission" date="2020-04" db="EMBL/GenBank/DDBJ databases">
        <authorList>
            <person name="Wallbank WR R."/>
            <person name="Pardo Diaz C."/>
            <person name="Kozak K."/>
            <person name="Martin S."/>
            <person name="Jiggins C."/>
            <person name="Moest M."/>
            <person name="Warren A I."/>
            <person name="Byers J.R.P. K."/>
            <person name="Montejo-Kovacevich G."/>
            <person name="Yen C E."/>
        </authorList>
    </citation>
    <scope>NUCLEOTIDE SEQUENCE [LARGE SCALE GENOMIC DNA]</scope>
</reference>
<organism evidence="9 10">
    <name type="scientific">Arctia plantaginis</name>
    <name type="common">Wood tiger moth</name>
    <name type="synonym">Phalaena plantaginis</name>
    <dbReference type="NCBI Taxonomy" id="874455"/>
    <lineage>
        <taxon>Eukaryota</taxon>
        <taxon>Metazoa</taxon>
        <taxon>Ecdysozoa</taxon>
        <taxon>Arthropoda</taxon>
        <taxon>Hexapoda</taxon>
        <taxon>Insecta</taxon>
        <taxon>Pterygota</taxon>
        <taxon>Neoptera</taxon>
        <taxon>Endopterygota</taxon>
        <taxon>Lepidoptera</taxon>
        <taxon>Glossata</taxon>
        <taxon>Ditrysia</taxon>
        <taxon>Noctuoidea</taxon>
        <taxon>Erebidae</taxon>
        <taxon>Arctiinae</taxon>
        <taxon>Arctia</taxon>
    </lineage>
</organism>
<dbReference type="InterPro" id="IPR000436">
    <property type="entry name" value="Sushi_SCR_CCP_dom"/>
</dbReference>
<evidence type="ECO:0000256" key="1">
    <source>
        <dbReference type="ARBA" id="ARBA00023157"/>
    </source>
</evidence>
<evidence type="ECO:0000259" key="8">
    <source>
        <dbReference type="PROSITE" id="PS50958"/>
    </source>
</evidence>
<keyword evidence="4" id="KW-0812">Transmembrane</keyword>
<dbReference type="CDD" id="cd00033">
    <property type="entry name" value="CCP"/>
    <property type="match status" value="2"/>
</dbReference>
<comment type="caution">
    <text evidence="9">The sequence shown here is derived from an EMBL/GenBank/DDBJ whole genome shotgun (WGS) entry which is preliminary data.</text>
</comment>
<keyword evidence="4" id="KW-1133">Transmembrane helix</keyword>
<dbReference type="SUPFAM" id="SSF57535">
    <property type="entry name" value="Complement control module/SCR domain"/>
    <property type="match status" value="2"/>
</dbReference>
<feature type="domain" description="Sushi" evidence="7">
    <location>
        <begin position="29"/>
        <end position="82"/>
    </location>
</feature>
<sequence length="615" mass="69152">MFLNCLVLLFFINFIDADYVYPYQRQPSIRCPMPDNENIITRMMQRGKFVKFSCRRGFTMMGNKYATCRNGDWDVPLPICIKSGCEPLEEVRHSVKQSYHNGAWVLFFCLPRYDLVGSSVLYCDGNHWNATAPKCIDSSAQSKTSCDFEKDLCDWRQDEMHDFDWRRINTKTPSSFMNTGPPYDHTLGKNGNGYYMYIESTSRFENDTARLISPVYSESRAENGCFVFYYHMYGRHIGGLRVYQKPDRISIQDLLHLGNTGRNRFLLFEKWGNQGDFWFASVSTLLNVSDDFQIVIEGIRGNGFISDIAIDDVALLQGENCINLRLDATPMPPTVYSSDSCVGRCSDSTVGSCGCEPYCFANSSCCRDYLEVCVFASSTEDYNSSTLELPQTQKLIASPKTTYKTTTMTYSTTTPRARTRAQTTSTTAQTTSTTTQTTTTTQSTSTTTRRPPTTAGTTSTTKRLVPTTQRTQKTTTRKLTTPRWTRPTARVKTLTTKLTTTTTTPVPTAATTKRPPTISTTLSTTKRVMFTETMKSRQYTPLSHNLISPKPQGTNGAITAVIVLLVLGICCGILYGGYYLRTSRGSEALARLRGRATRDSEVRFLKSDVDDIDDE</sequence>
<dbReference type="EMBL" id="CADEBD010000665">
    <property type="protein sequence ID" value="CAB3258678.1"/>
    <property type="molecule type" value="Genomic_DNA"/>
</dbReference>
<feature type="domain" description="Sushi" evidence="7">
    <location>
        <begin position="83"/>
        <end position="137"/>
    </location>
</feature>
<dbReference type="InterPro" id="IPR001212">
    <property type="entry name" value="Somatomedin_B_dom"/>
</dbReference>
<evidence type="ECO:0000256" key="5">
    <source>
        <dbReference type="SAM" id="SignalP"/>
    </source>
</evidence>
<feature type="signal peptide" evidence="5">
    <location>
        <begin position="1"/>
        <end position="17"/>
    </location>
</feature>
<protein>
    <submittedName>
        <fullName evidence="9">Uncharacterized protein</fullName>
    </submittedName>
</protein>
<evidence type="ECO:0000256" key="2">
    <source>
        <dbReference type="PROSITE-ProRule" id="PRU00302"/>
    </source>
</evidence>
<dbReference type="InterPro" id="IPR051560">
    <property type="entry name" value="MAM_domain-containing"/>
</dbReference>
<dbReference type="InterPro" id="IPR035976">
    <property type="entry name" value="Sushi/SCR/CCP_sf"/>
</dbReference>
<evidence type="ECO:0000256" key="4">
    <source>
        <dbReference type="SAM" id="Phobius"/>
    </source>
</evidence>
<dbReference type="PANTHER" id="PTHR23282">
    <property type="entry name" value="APICAL ENDOSOMAL GLYCOPROTEIN PRECURSOR"/>
    <property type="match status" value="1"/>
</dbReference>
<dbReference type="PROSITE" id="PS50060">
    <property type="entry name" value="MAM_2"/>
    <property type="match status" value="1"/>
</dbReference>
<dbReference type="CDD" id="cd06263">
    <property type="entry name" value="MAM"/>
    <property type="match status" value="1"/>
</dbReference>
<feature type="domain" description="MAM" evidence="6">
    <location>
        <begin position="144"/>
        <end position="323"/>
    </location>
</feature>
<dbReference type="InterPro" id="IPR000998">
    <property type="entry name" value="MAM_dom"/>
</dbReference>
<keyword evidence="4" id="KW-0472">Membrane</keyword>
<dbReference type="Pfam" id="PF00629">
    <property type="entry name" value="MAM"/>
    <property type="match status" value="1"/>
</dbReference>
<dbReference type="InterPro" id="IPR036024">
    <property type="entry name" value="Somatomedin_B-like_dom_sf"/>
</dbReference>
<keyword evidence="1" id="KW-1015">Disulfide bond</keyword>